<dbReference type="PANTHER" id="PTHR43222:SF2">
    <property type="entry name" value="NUDIX HYDROLASE 23, CHLOROPLASTIC"/>
    <property type="match status" value="1"/>
</dbReference>
<dbReference type="InterPro" id="IPR015797">
    <property type="entry name" value="NUDIX_hydrolase-like_dom_sf"/>
</dbReference>
<keyword evidence="2" id="KW-1185">Reference proteome</keyword>
<accession>A0A401LJF0</accession>
<dbReference type="PANTHER" id="PTHR43222">
    <property type="entry name" value="NUDIX HYDROLASE 23"/>
    <property type="match status" value="1"/>
</dbReference>
<protein>
    <submittedName>
        <fullName evidence="1">Uncharacterized protein</fullName>
    </submittedName>
</protein>
<dbReference type="Proteomes" id="UP000266091">
    <property type="component" value="Unassembled WGS sequence"/>
</dbReference>
<name>A0A388SD78_9BURK</name>
<evidence type="ECO:0000313" key="1">
    <source>
        <dbReference type="EMBL" id="GBO93593.1"/>
    </source>
</evidence>
<organism evidence="1 2">
    <name type="scientific">Mesosutterella multiformis</name>
    <dbReference type="NCBI Taxonomy" id="2259133"/>
    <lineage>
        <taxon>Bacteria</taxon>
        <taxon>Pseudomonadati</taxon>
        <taxon>Pseudomonadota</taxon>
        <taxon>Betaproteobacteria</taxon>
        <taxon>Burkholderiales</taxon>
        <taxon>Sutterellaceae</taxon>
        <taxon>Mesosutterella</taxon>
    </lineage>
</organism>
<reference evidence="1 2" key="1">
    <citation type="journal article" date="2018" name="Int. J. Syst. Evol. Microbiol.">
        <title>Mesosutterella multiformis gen. nov., sp. nov., a member of the family Sutterellaceae and Sutterella megalosphaeroides sp. nov., isolated from human faeces.</title>
        <authorList>
            <person name="Sakamoto M."/>
            <person name="Ikeyama N."/>
            <person name="Kunihiro T."/>
            <person name="Iino T."/>
            <person name="Yuki M."/>
            <person name="Ohkuma M."/>
        </authorList>
    </citation>
    <scope>NUCLEOTIDE SEQUENCE [LARGE SCALE GENOMIC DNA]</scope>
    <source>
        <strain evidence="1 2">4NBBH2</strain>
    </source>
</reference>
<dbReference type="EMBL" id="BGZJ01000001">
    <property type="protein sequence ID" value="GBO93593.1"/>
    <property type="molecule type" value="Genomic_DNA"/>
</dbReference>
<proteinExistence type="predicted"/>
<dbReference type="Gene3D" id="3.90.79.10">
    <property type="entry name" value="Nucleoside Triphosphate Pyrophosphohydrolase"/>
    <property type="match status" value="1"/>
</dbReference>
<accession>A0A388SD78</accession>
<comment type="caution">
    <text evidence="1">The sequence shown here is derived from an EMBL/GenBank/DDBJ whole genome shotgun (WGS) entry which is preliminary data.</text>
</comment>
<gene>
    <name evidence="1" type="ORF">MESMUL_09470</name>
</gene>
<dbReference type="SUPFAM" id="SSF55811">
    <property type="entry name" value="Nudix"/>
    <property type="match status" value="1"/>
</dbReference>
<dbReference type="AlphaFoldDB" id="A0A388SD78"/>
<sequence>MLFTVIDVPFADQIHFFYLSDLNSPDFAPGPESLECRLFKEEDIPWDQIAFPTITRTLRFFFDDRRTGLFRTHHIILRKP</sequence>
<evidence type="ECO:0000313" key="2">
    <source>
        <dbReference type="Proteomes" id="UP000266091"/>
    </source>
</evidence>